<organism evidence="1 2">
    <name type="scientific">Hymenobacter crusticola</name>
    <dbReference type="NCBI Taxonomy" id="1770526"/>
    <lineage>
        <taxon>Bacteria</taxon>
        <taxon>Pseudomonadati</taxon>
        <taxon>Bacteroidota</taxon>
        <taxon>Cytophagia</taxon>
        <taxon>Cytophagales</taxon>
        <taxon>Hymenobacteraceae</taxon>
        <taxon>Hymenobacter</taxon>
    </lineage>
</organism>
<evidence type="ECO:0000313" key="2">
    <source>
        <dbReference type="Proteomes" id="UP000194873"/>
    </source>
</evidence>
<dbReference type="AlphaFoldDB" id="A0A243W6J3"/>
<gene>
    <name evidence="1" type="ORF">BXP70_28660</name>
</gene>
<proteinExistence type="predicted"/>
<keyword evidence="2" id="KW-1185">Reference proteome</keyword>
<dbReference type="EMBL" id="MTSE01000068">
    <property type="protein sequence ID" value="OUJ67708.1"/>
    <property type="molecule type" value="Genomic_DNA"/>
</dbReference>
<evidence type="ECO:0000313" key="1">
    <source>
        <dbReference type="EMBL" id="OUJ67708.1"/>
    </source>
</evidence>
<protein>
    <submittedName>
        <fullName evidence="1">Uncharacterized protein</fullName>
    </submittedName>
</protein>
<sequence>MQYIPFAHPTLVALSAYLRHLDLSLDRSRWGAWQDYVAYAQTQVEPAVIAHFLQAKYPAVAQVPATERLPDHLSSKQRLFHLVGTITQRNNSLTCVEVAYLWRALETYRVYLEKAPSTYSIALEKLRLQLAHFCYRILEPKLSPRERRHTMRIEHYLSAHHLETLPLHPFVACLQERAS</sequence>
<name>A0A243W6J3_9BACT</name>
<dbReference type="Proteomes" id="UP000194873">
    <property type="component" value="Unassembled WGS sequence"/>
</dbReference>
<comment type="caution">
    <text evidence="1">The sequence shown here is derived from an EMBL/GenBank/DDBJ whole genome shotgun (WGS) entry which is preliminary data.</text>
</comment>
<reference evidence="1 2" key="1">
    <citation type="submission" date="2017-01" db="EMBL/GenBank/DDBJ databases">
        <title>A new Hymenobacter.</title>
        <authorList>
            <person name="Liang Y."/>
            <person name="Feng F."/>
        </authorList>
    </citation>
    <scope>NUCLEOTIDE SEQUENCE [LARGE SCALE GENOMIC DNA]</scope>
    <source>
        <strain evidence="1">MIMBbqt21</strain>
    </source>
</reference>
<accession>A0A243W6J3</accession>